<dbReference type="EMBL" id="CP014585">
    <property type="protein sequence ID" value="ANZ75793.1"/>
    <property type="molecule type" value="Genomic_DNA"/>
</dbReference>
<evidence type="ECO:0000256" key="5">
    <source>
        <dbReference type="ARBA" id="ARBA00019746"/>
    </source>
</evidence>
<dbReference type="InterPro" id="IPR014849">
    <property type="entry name" value="EKC/KEOPS_Gon7"/>
</dbReference>
<evidence type="ECO:0000256" key="11">
    <source>
        <dbReference type="ARBA" id="ARBA00023163"/>
    </source>
</evidence>
<comment type="similarity">
    <text evidence="3">Belongs to the GON7 family.</text>
</comment>
<comment type="subcellular location">
    <subcellularLocation>
        <location evidence="2">Chromosome</location>
        <location evidence="2">Telomere</location>
    </subcellularLocation>
    <subcellularLocation>
        <location evidence="1">Nucleus</location>
    </subcellularLocation>
</comment>
<keyword evidence="7" id="KW-0819">tRNA processing</keyword>
<evidence type="ECO:0000256" key="2">
    <source>
        <dbReference type="ARBA" id="ARBA00004574"/>
    </source>
</evidence>
<evidence type="ECO:0000256" key="4">
    <source>
        <dbReference type="ARBA" id="ARBA00011534"/>
    </source>
</evidence>
<dbReference type="GO" id="GO:0005634">
    <property type="term" value="C:nucleus"/>
    <property type="evidence" value="ECO:0007669"/>
    <property type="project" value="UniProtKB-SubCell"/>
</dbReference>
<dbReference type="GO" id="GO:0008033">
    <property type="term" value="P:tRNA processing"/>
    <property type="evidence" value="ECO:0007669"/>
    <property type="project" value="UniProtKB-KW"/>
</dbReference>
<keyword evidence="11" id="KW-0804">Transcription</keyword>
<accession>A0A1B2JCL8</accession>
<protein>
    <recommendedName>
        <fullName evidence="5">EKC/KEOPS complex subunit GON7</fullName>
    </recommendedName>
</protein>
<evidence type="ECO:0000313" key="15">
    <source>
        <dbReference type="Proteomes" id="UP000094565"/>
    </source>
</evidence>
<evidence type="ECO:0000256" key="6">
    <source>
        <dbReference type="ARBA" id="ARBA00022454"/>
    </source>
</evidence>
<evidence type="ECO:0000256" key="1">
    <source>
        <dbReference type="ARBA" id="ARBA00004123"/>
    </source>
</evidence>
<keyword evidence="9" id="KW-0805">Transcription regulation</keyword>
<dbReference type="Proteomes" id="UP000094565">
    <property type="component" value="Chromosome 2"/>
</dbReference>
<evidence type="ECO:0000256" key="3">
    <source>
        <dbReference type="ARBA" id="ARBA00008529"/>
    </source>
</evidence>
<reference evidence="14 15" key="1">
    <citation type="submission" date="2016-02" db="EMBL/GenBank/DDBJ databases">
        <title>Comparative genomic and transcriptomic foundation for Pichia pastoris.</title>
        <authorList>
            <person name="Love K.R."/>
            <person name="Shah K.A."/>
            <person name="Whittaker C.A."/>
            <person name="Wu J."/>
            <person name="Bartlett M.C."/>
            <person name="Ma D."/>
            <person name="Leeson R.L."/>
            <person name="Priest M."/>
            <person name="Young S.K."/>
            <person name="Love J.C."/>
        </authorList>
    </citation>
    <scope>NUCLEOTIDE SEQUENCE [LARGE SCALE GENOMIC DNA]</scope>
    <source>
        <strain evidence="14 15">ATCC 28485</strain>
    </source>
</reference>
<comment type="subunit">
    <text evidence="4">Component of the EKC/KEOPS complex composed of at least BUD32, CGI121, GON7, KAE1 and PCC1; the whole complex dimerizes.</text>
</comment>
<name>A0A1B2JCL8_PICPA</name>
<keyword evidence="10" id="KW-0010">Activator</keyword>
<organism evidence="14 15">
    <name type="scientific">Komagataella pastoris</name>
    <name type="common">Yeast</name>
    <name type="synonym">Pichia pastoris</name>
    <dbReference type="NCBI Taxonomy" id="4922"/>
    <lineage>
        <taxon>Eukaryota</taxon>
        <taxon>Fungi</taxon>
        <taxon>Dikarya</taxon>
        <taxon>Ascomycota</taxon>
        <taxon>Saccharomycotina</taxon>
        <taxon>Pichiomycetes</taxon>
        <taxon>Pichiales</taxon>
        <taxon>Pichiaceae</taxon>
        <taxon>Komagataella</taxon>
    </lineage>
</organism>
<dbReference type="OrthoDB" id="2288868at2759"/>
<dbReference type="GO" id="GO:0000781">
    <property type="term" value="C:chromosome, telomeric region"/>
    <property type="evidence" value="ECO:0007669"/>
    <property type="project" value="UniProtKB-SubCell"/>
</dbReference>
<proteinExistence type="inferred from homology"/>
<evidence type="ECO:0000256" key="7">
    <source>
        <dbReference type="ARBA" id="ARBA00022694"/>
    </source>
</evidence>
<evidence type="ECO:0000256" key="13">
    <source>
        <dbReference type="ARBA" id="ARBA00025393"/>
    </source>
</evidence>
<keyword evidence="6" id="KW-0158">Chromosome</keyword>
<evidence type="ECO:0000313" key="14">
    <source>
        <dbReference type="EMBL" id="ANZ75793.1"/>
    </source>
</evidence>
<keyword evidence="8" id="KW-0779">Telomere</keyword>
<dbReference type="Pfam" id="PF08738">
    <property type="entry name" value="Gon7"/>
    <property type="match status" value="1"/>
</dbReference>
<evidence type="ECO:0000256" key="12">
    <source>
        <dbReference type="ARBA" id="ARBA00023242"/>
    </source>
</evidence>
<dbReference type="AlphaFoldDB" id="A0A1B2JCL8"/>
<keyword evidence="15" id="KW-1185">Reference proteome</keyword>
<keyword evidence="12" id="KW-0539">Nucleus</keyword>
<sequence>MLTPSAEYEAPDLKKDFIVDSTVEHTTNGQTTGPSDHVLQAGAVDRDAPSEASQNAMGSLRSQLTTLQDDINVFLTERMKAQSNEADLDVERRLLDEGVDEDSD</sequence>
<comment type="function">
    <text evidence="13">Component of the EKC/KEOPS complex that is required for the formation of a threonylcarbamoyl group on adenosine at position 37 (t(6)A37) in tRNAs that read codons beginning with adenine. The complex is probably involved in the transfer of the threonylcarbamoyl moiety of threonylcarbamoyl-AMP (TC-AMP) to the N6 group of A37. GON7 likely plays a supporting role to the catalytic subunit KAE1 in the complex. The EKC/KEOPS complex also promotes both telomere uncapping and telomere elongation. The complex is required for efficient recruitment of transcriptional coactivators.</text>
</comment>
<evidence type="ECO:0000256" key="10">
    <source>
        <dbReference type="ARBA" id="ARBA00023159"/>
    </source>
</evidence>
<evidence type="ECO:0000256" key="9">
    <source>
        <dbReference type="ARBA" id="ARBA00023015"/>
    </source>
</evidence>
<gene>
    <name evidence="14" type="primary">GON7</name>
    <name evidence="14" type="ORF">ATY40_BA7501995</name>
</gene>
<evidence type="ECO:0000256" key="8">
    <source>
        <dbReference type="ARBA" id="ARBA00022895"/>
    </source>
</evidence>